<dbReference type="EMBL" id="GGEC01005023">
    <property type="protein sequence ID" value="MBW85506.1"/>
    <property type="molecule type" value="Transcribed_RNA"/>
</dbReference>
<keyword evidence="1" id="KW-0812">Transmembrane</keyword>
<evidence type="ECO:0000313" key="2">
    <source>
        <dbReference type="EMBL" id="MBW85506.1"/>
    </source>
</evidence>
<organism evidence="2">
    <name type="scientific">Rhizophora mucronata</name>
    <name type="common">Asiatic mangrove</name>
    <dbReference type="NCBI Taxonomy" id="61149"/>
    <lineage>
        <taxon>Eukaryota</taxon>
        <taxon>Viridiplantae</taxon>
        <taxon>Streptophyta</taxon>
        <taxon>Embryophyta</taxon>
        <taxon>Tracheophyta</taxon>
        <taxon>Spermatophyta</taxon>
        <taxon>Magnoliopsida</taxon>
        <taxon>eudicotyledons</taxon>
        <taxon>Gunneridae</taxon>
        <taxon>Pentapetalae</taxon>
        <taxon>rosids</taxon>
        <taxon>fabids</taxon>
        <taxon>Malpighiales</taxon>
        <taxon>Rhizophoraceae</taxon>
        <taxon>Rhizophora</taxon>
    </lineage>
</organism>
<accession>A0A2P2IWB1</accession>
<keyword evidence="1" id="KW-0472">Membrane</keyword>
<keyword evidence="1" id="KW-1133">Transmembrane helix</keyword>
<name>A0A2P2IWB1_RHIMU</name>
<protein>
    <submittedName>
        <fullName evidence="2">Uncharacterized protein</fullName>
    </submittedName>
</protein>
<reference evidence="2" key="1">
    <citation type="submission" date="2018-02" db="EMBL/GenBank/DDBJ databases">
        <title>Rhizophora mucronata_Transcriptome.</title>
        <authorList>
            <person name="Meera S.P."/>
            <person name="Sreeshan A."/>
            <person name="Augustine A."/>
        </authorList>
    </citation>
    <scope>NUCLEOTIDE SEQUENCE</scope>
    <source>
        <tissue evidence="2">Leaf</tissue>
    </source>
</reference>
<sequence length="55" mass="6449">MHTYIHTYICLFCYAYKSYGHRASMFCICSQKKLIVSVQLWFVFLVNFIGIGICS</sequence>
<proteinExistence type="predicted"/>
<dbReference type="AlphaFoldDB" id="A0A2P2IWB1"/>
<feature type="transmembrane region" description="Helical" evidence="1">
    <location>
        <begin position="34"/>
        <end position="53"/>
    </location>
</feature>
<evidence type="ECO:0000256" key="1">
    <source>
        <dbReference type="SAM" id="Phobius"/>
    </source>
</evidence>